<name>A0A4Z0PFM9_9BACT</name>
<accession>A0A4Z0PFM9</accession>
<feature type="transmembrane region" description="Helical" evidence="1">
    <location>
        <begin position="114"/>
        <end position="132"/>
    </location>
</feature>
<protein>
    <submittedName>
        <fullName evidence="2">Uncharacterized protein</fullName>
    </submittedName>
</protein>
<keyword evidence="1" id="KW-1133">Transmembrane helix</keyword>
<proteinExistence type="predicted"/>
<dbReference type="OrthoDB" id="881941at2"/>
<dbReference type="EMBL" id="SRLD01000065">
    <property type="protein sequence ID" value="TGE12618.1"/>
    <property type="molecule type" value="Genomic_DNA"/>
</dbReference>
<gene>
    <name evidence="2" type="ORF">E5J99_20100</name>
</gene>
<reference evidence="2 3" key="1">
    <citation type="submission" date="2019-04" db="EMBL/GenBank/DDBJ databases">
        <authorList>
            <person name="Feng G."/>
            <person name="Zhang J."/>
            <person name="Zhu H."/>
        </authorList>
    </citation>
    <scope>NUCLEOTIDE SEQUENCE [LARGE SCALE GENOMIC DNA]</scope>
    <source>
        <strain evidence="2 3">JCM 17223</strain>
    </source>
</reference>
<feature type="transmembrane region" description="Helical" evidence="1">
    <location>
        <begin position="12"/>
        <end position="33"/>
    </location>
</feature>
<dbReference type="RefSeq" id="WP_135499603.1">
    <property type="nucleotide sequence ID" value="NZ_SRLD01000065.1"/>
</dbReference>
<feature type="transmembrane region" description="Helical" evidence="1">
    <location>
        <begin position="80"/>
        <end position="102"/>
    </location>
</feature>
<dbReference type="AlphaFoldDB" id="A0A4Z0PFM9"/>
<evidence type="ECO:0000313" key="3">
    <source>
        <dbReference type="Proteomes" id="UP000297739"/>
    </source>
</evidence>
<keyword evidence="3" id="KW-1185">Reference proteome</keyword>
<comment type="caution">
    <text evidence="2">The sequence shown here is derived from an EMBL/GenBank/DDBJ whole genome shotgun (WGS) entry which is preliminary data.</text>
</comment>
<organism evidence="2 3">
    <name type="scientific">Hymenobacter elongatus</name>
    <dbReference type="NCBI Taxonomy" id="877208"/>
    <lineage>
        <taxon>Bacteria</taxon>
        <taxon>Pseudomonadati</taxon>
        <taxon>Bacteroidota</taxon>
        <taxon>Cytophagia</taxon>
        <taxon>Cytophagales</taxon>
        <taxon>Hymenobacteraceae</taxon>
        <taxon>Hymenobacter</taxon>
    </lineage>
</organism>
<keyword evidence="1" id="KW-0472">Membrane</keyword>
<evidence type="ECO:0000256" key="1">
    <source>
        <dbReference type="SAM" id="Phobius"/>
    </source>
</evidence>
<feature type="transmembrane region" description="Helical" evidence="1">
    <location>
        <begin position="53"/>
        <end position="73"/>
    </location>
</feature>
<keyword evidence="1" id="KW-0812">Transmembrane</keyword>
<evidence type="ECO:0000313" key="2">
    <source>
        <dbReference type="EMBL" id="TGE12618.1"/>
    </source>
</evidence>
<sequence length="138" mass="15104">MPLLPTPPPSRLYTWPVRVVLTIYSGCFLIGTYTHAAGLLRLGWLAAPVPVAIGIYWDALTVLDPLAAVLVWWRPRVGIGLAVVIMASDISVNTYVYLAGYFGPPVAHLVPVTLLEQALFGLFVFVTAPGVYRRTNRL</sequence>
<dbReference type="Proteomes" id="UP000297739">
    <property type="component" value="Unassembled WGS sequence"/>
</dbReference>